<comment type="caution">
    <text evidence="1">The sequence shown here is derived from an EMBL/GenBank/DDBJ whole genome shotgun (WGS) entry which is preliminary data.</text>
</comment>
<dbReference type="Proteomes" id="UP000216478">
    <property type="component" value="Unassembled WGS sequence"/>
</dbReference>
<reference evidence="1 2" key="1">
    <citation type="submission" date="2017-07" db="EMBL/GenBank/DDBJ databases">
        <title>Phylogenetic study on the rhizospheric bacterium Ochrobactrum sp. A44.</title>
        <authorList>
            <person name="Krzyzanowska D.M."/>
            <person name="Ossowicki A."/>
            <person name="Rajewska M."/>
            <person name="Maciag T."/>
            <person name="Kaczynski Z."/>
            <person name="Czerwicka M."/>
            <person name="Jafra S."/>
        </authorList>
    </citation>
    <scope>NUCLEOTIDE SEQUENCE [LARGE SCALE GENOMIC DNA]</scope>
    <source>
        <strain evidence="1 2">OgA9a</strain>
    </source>
</reference>
<dbReference type="AlphaFoldDB" id="A0A256GE32"/>
<gene>
    <name evidence="1" type="ORF">CEV33_4620</name>
</gene>
<protein>
    <submittedName>
        <fullName evidence="1">Uncharacterized protein</fullName>
    </submittedName>
</protein>
<keyword evidence="2" id="KW-1185">Reference proteome</keyword>
<organism evidence="1 2">
    <name type="scientific">Brucella grignonensis</name>
    <dbReference type="NCBI Taxonomy" id="94627"/>
    <lineage>
        <taxon>Bacteria</taxon>
        <taxon>Pseudomonadati</taxon>
        <taxon>Pseudomonadota</taxon>
        <taxon>Alphaproteobacteria</taxon>
        <taxon>Hyphomicrobiales</taxon>
        <taxon>Brucellaceae</taxon>
        <taxon>Brucella/Ochrobactrum group</taxon>
        <taxon>Brucella</taxon>
    </lineage>
</organism>
<accession>A0A256GE32</accession>
<dbReference type="EMBL" id="NNRL01000036">
    <property type="protein sequence ID" value="OYR24881.1"/>
    <property type="molecule type" value="Genomic_DNA"/>
</dbReference>
<proteinExistence type="predicted"/>
<evidence type="ECO:0000313" key="1">
    <source>
        <dbReference type="EMBL" id="OYR24881.1"/>
    </source>
</evidence>
<name>A0A256GE32_9HYPH</name>
<evidence type="ECO:0000313" key="2">
    <source>
        <dbReference type="Proteomes" id="UP000216478"/>
    </source>
</evidence>
<sequence>MYKSEAMAAIHETMEGFYESGVIDKQTMREFDEACLTPMEAPTPEESRAIRE</sequence>